<dbReference type="Proteomes" id="UP000430564">
    <property type="component" value="Unassembled WGS sequence"/>
</dbReference>
<dbReference type="Pfam" id="PF01467">
    <property type="entry name" value="CTP_transf_like"/>
    <property type="match status" value="1"/>
</dbReference>
<keyword evidence="9 11" id="KW-0520">NAD</keyword>
<feature type="domain" description="Cytidyltransferase-like" evidence="12">
    <location>
        <begin position="8"/>
        <end position="184"/>
    </location>
</feature>
<comment type="similarity">
    <text evidence="3 11">Belongs to the NadD family.</text>
</comment>
<keyword evidence="8 11" id="KW-0067">ATP-binding</keyword>
<dbReference type="Gene3D" id="3.40.50.620">
    <property type="entry name" value="HUPs"/>
    <property type="match status" value="1"/>
</dbReference>
<dbReference type="EMBL" id="WEHX01000002">
    <property type="protein sequence ID" value="KAB7663111.1"/>
    <property type="molecule type" value="Genomic_DNA"/>
</dbReference>
<name>A0A6I1EUY4_9BURK</name>
<evidence type="ECO:0000256" key="6">
    <source>
        <dbReference type="ARBA" id="ARBA00022695"/>
    </source>
</evidence>
<evidence type="ECO:0000256" key="1">
    <source>
        <dbReference type="ARBA" id="ARBA00002324"/>
    </source>
</evidence>
<reference evidence="13 14" key="1">
    <citation type="submission" date="2019-10" db="EMBL/GenBank/DDBJ databases">
        <title>Genome diversity of Sutterella seckii.</title>
        <authorList>
            <person name="Chaplin A.V."/>
            <person name="Sokolova S.R."/>
            <person name="Mosin K.A."/>
            <person name="Ivanova E.L."/>
            <person name="Kochetkova T.O."/>
            <person name="Goltsov A.Y."/>
            <person name="Trofimov D.Y."/>
            <person name="Efimov B.A."/>
        </authorList>
    </citation>
    <scope>NUCLEOTIDE SEQUENCE [LARGE SCALE GENOMIC DNA]</scope>
    <source>
        <strain evidence="13 14">ASD393</strain>
    </source>
</reference>
<dbReference type="UniPathway" id="UPA00253">
    <property type="reaction ID" value="UER00332"/>
</dbReference>
<comment type="pathway">
    <text evidence="2 11">Cofactor biosynthesis; NAD(+) biosynthesis; deamido-NAD(+) from nicotinate D-ribonucleotide: step 1/1.</text>
</comment>
<proteinExistence type="inferred from homology"/>
<keyword evidence="6 11" id="KW-0548">Nucleotidyltransferase</keyword>
<evidence type="ECO:0000313" key="13">
    <source>
        <dbReference type="EMBL" id="KAB7663111.1"/>
    </source>
</evidence>
<dbReference type="AlphaFoldDB" id="A0A6I1EUY4"/>
<evidence type="ECO:0000313" key="14">
    <source>
        <dbReference type="Proteomes" id="UP000430564"/>
    </source>
</evidence>
<dbReference type="CDD" id="cd02165">
    <property type="entry name" value="NMNAT"/>
    <property type="match status" value="1"/>
</dbReference>
<dbReference type="OrthoDB" id="5295945at2"/>
<gene>
    <name evidence="11 13" type="primary">nadD</name>
    <name evidence="13" type="ORF">GBM95_01000</name>
</gene>
<sequence length="219" mass="24364">MIPRGIGLLGGTFDPVHEGHLALARAAKDALQLVRVDFLPAGNPWQKDLVSPAEVRLAMLELALDKMAGFRIEPLELMRLGPTYTRVTLRTLRKRLGPSIPLVLILGGDQWKNLHTWKNWQELAQYADLAVCRRGGEALEASPEVAAWAKDRMTRAEELTEAPAGRIAFFEMAPHEASATEIRRVIRAYPFAEAMKKVDGWLPLEVAAYIRSASLYGAR</sequence>
<protein>
    <recommendedName>
        <fullName evidence="11">Probable nicotinate-nucleotide adenylyltransferase</fullName>
        <ecNumber evidence="11">2.7.7.18</ecNumber>
    </recommendedName>
    <alternativeName>
        <fullName evidence="11">Deamido-NAD(+) diphosphorylase</fullName>
    </alternativeName>
    <alternativeName>
        <fullName evidence="11">Deamido-NAD(+) pyrophosphorylase</fullName>
    </alternativeName>
    <alternativeName>
        <fullName evidence="11">Nicotinate mononucleotide adenylyltransferase</fullName>
        <shortName evidence="11">NaMN adenylyltransferase</shortName>
    </alternativeName>
</protein>
<evidence type="ECO:0000256" key="2">
    <source>
        <dbReference type="ARBA" id="ARBA00005019"/>
    </source>
</evidence>
<dbReference type="EC" id="2.7.7.18" evidence="11"/>
<dbReference type="PANTHER" id="PTHR39321:SF3">
    <property type="entry name" value="PHOSPHOPANTETHEINE ADENYLYLTRANSFERASE"/>
    <property type="match status" value="1"/>
</dbReference>
<dbReference type="SUPFAM" id="SSF52374">
    <property type="entry name" value="Nucleotidylyl transferase"/>
    <property type="match status" value="1"/>
</dbReference>
<evidence type="ECO:0000256" key="9">
    <source>
        <dbReference type="ARBA" id="ARBA00023027"/>
    </source>
</evidence>
<dbReference type="GO" id="GO:0004515">
    <property type="term" value="F:nicotinate-nucleotide adenylyltransferase activity"/>
    <property type="evidence" value="ECO:0007669"/>
    <property type="project" value="UniProtKB-UniRule"/>
</dbReference>
<dbReference type="InterPro" id="IPR004821">
    <property type="entry name" value="Cyt_trans-like"/>
</dbReference>
<evidence type="ECO:0000259" key="12">
    <source>
        <dbReference type="Pfam" id="PF01467"/>
    </source>
</evidence>
<dbReference type="NCBIfam" id="TIGR00125">
    <property type="entry name" value="cyt_tran_rel"/>
    <property type="match status" value="1"/>
</dbReference>
<evidence type="ECO:0000256" key="11">
    <source>
        <dbReference type="HAMAP-Rule" id="MF_00244"/>
    </source>
</evidence>
<keyword evidence="7 11" id="KW-0547">Nucleotide-binding</keyword>
<comment type="function">
    <text evidence="1 11">Catalyzes the reversible adenylation of nicotinate mononucleotide (NaMN) to nicotinic acid adenine dinucleotide (NaAD).</text>
</comment>
<keyword evidence="5 11" id="KW-0808">Transferase</keyword>
<dbReference type="InterPro" id="IPR014729">
    <property type="entry name" value="Rossmann-like_a/b/a_fold"/>
</dbReference>
<evidence type="ECO:0000256" key="7">
    <source>
        <dbReference type="ARBA" id="ARBA00022741"/>
    </source>
</evidence>
<dbReference type="HAMAP" id="MF_00244">
    <property type="entry name" value="NaMN_adenylyltr"/>
    <property type="match status" value="1"/>
</dbReference>
<evidence type="ECO:0000256" key="3">
    <source>
        <dbReference type="ARBA" id="ARBA00009014"/>
    </source>
</evidence>
<dbReference type="InterPro" id="IPR005248">
    <property type="entry name" value="NadD/NMNAT"/>
</dbReference>
<dbReference type="GO" id="GO:0009435">
    <property type="term" value="P:NAD+ biosynthetic process"/>
    <property type="evidence" value="ECO:0007669"/>
    <property type="project" value="UniProtKB-UniRule"/>
</dbReference>
<dbReference type="GO" id="GO:0005524">
    <property type="term" value="F:ATP binding"/>
    <property type="evidence" value="ECO:0007669"/>
    <property type="project" value="UniProtKB-KW"/>
</dbReference>
<accession>A0A6I1EUY4</accession>
<comment type="caution">
    <text evidence="13">The sequence shown here is derived from an EMBL/GenBank/DDBJ whole genome shotgun (WGS) entry which is preliminary data.</text>
</comment>
<evidence type="ECO:0000256" key="5">
    <source>
        <dbReference type="ARBA" id="ARBA00022679"/>
    </source>
</evidence>
<evidence type="ECO:0000256" key="8">
    <source>
        <dbReference type="ARBA" id="ARBA00022840"/>
    </source>
</evidence>
<evidence type="ECO:0000256" key="10">
    <source>
        <dbReference type="ARBA" id="ARBA00048721"/>
    </source>
</evidence>
<dbReference type="NCBIfam" id="TIGR00482">
    <property type="entry name" value="nicotinate (nicotinamide) nucleotide adenylyltransferase"/>
    <property type="match status" value="1"/>
</dbReference>
<keyword evidence="4 11" id="KW-0662">Pyridine nucleotide biosynthesis</keyword>
<dbReference type="PANTHER" id="PTHR39321">
    <property type="entry name" value="NICOTINATE-NUCLEOTIDE ADENYLYLTRANSFERASE-RELATED"/>
    <property type="match status" value="1"/>
</dbReference>
<dbReference type="RefSeq" id="WP_152157382.1">
    <property type="nucleotide sequence ID" value="NZ_WEHX01000002.1"/>
</dbReference>
<organism evidence="13 14">
    <name type="scientific">Sutterella seckii</name>
    <dbReference type="NCBI Taxonomy" id="1944635"/>
    <lineage>
        <taxon>Bacteria</taxon>
        <taxon>Pseudomonadati</taxon>
        <taxon>Pseudomonadota</taxon>
        <taxon>Betaproteobacteria</taxon>
        <taxon>Burkholderiales</taxon>
        <taxon>Sutterellaceae</taxon>
        <taxon>Sutterella</taxon>
    </lineage>
</organism>
<comment type="catalytic activity">
    <reaction evidence="10 11">
        <text>nicotinate beta-D-ribonucleotide + ATP + H(+) = deamido-NAD(+) + diphosphate</text>
        <dbReference type="Rhea" id="RHEA:22860"/>
        <dbReference type="ChEBI" id="CHEBI:15378"/>
        <dbReference type="ChEBI" id="CHEBI:30616"/>
        <dbReference type="ChEBI" id="CHEBI:33019"/>
        <dbReference type="ChEBI" id="CHEBI:57502"/>
        <dbReference type="ChEBI" id="CHEBI:58437"/>
        <dbReference type="EC" id="2.7.7.18"/>
    </reaction>
</comment>
<evidence type="ECO:0000256" key="4">
    <source>
        <dbReference type="ARBA" id="ARBA00022642"/>
    </source>
</evidence>